<reference evidence="1" key="1">
    <citation type="submission" date="2021-06" db="EMBL/GenBank/DDBJ databases">
        <authorList>
            <person name="Kallberg Y."/>
            <person name="Tangrot J."/>
            <person name="Rosling A."/>
        </authorList>
    </citation>
    <scope>NUCLEOTIDE SEQUENCE</scope>
    <source>
        <strain evidence="1">IN212</strain>
    </source>
</reference>
<dbReference type="EMBL" id="CAJVPZ010011936">
    <property type="protein sequence ID" value="CAG8634954.1"/>
    <property type="molecule type" value="Genomic_DNA"/>
</dbReference>
<proteinExistence type="predicted"/>
<evidence type="ECO:0000313" key="2">
    <source>
        <dbReference type="Proteomes" id="UP000789396"/>
    </source>
</evidence>
<dbReference type="OrthoDB" id="2411093at2759"/>
<dbReference type="AlphaFoldDB" id="A0A9N9DCJ3"/>
<evidence type="ECO:0000313" key="1">
    <source>
        <dbReference type="EMBL" id="CAG8634954.1"/>
    </source>
</evidence>
<keyword evidence="2" id="KW-1185">Reference proteome</keyword>
<organism evidence="1 2">
    <name type="scientific">Racocetra fulgida</name>
    <dbReference type="NCBI Taxonomy" id="60492"/>
    <lineage>
        <taxon>Eukaryota</taxon>
        <taxon>Fungi</taxon>
        <taxon>Fungi incertae sedis</taxon>
        <taxon>Mucoromycota</taxon>
        <taxon>Glomeromycotina</taxon>
        <taxon>Glomeromycetes</taxon>
        <taxon>Diversisporales</taxon>
        <taxon>Gigasporaceae</taxon>
        <taxon>Racocetra</taxon>
    </lineage>
</organism>
<protein>
    <submittedName>
        <fullName evidence="1">19247_t:CDS:1</fullName>
    </submittedName>
</protein>
<dbReference type="Proteomes" id="UP000789396">
    <property type="component" value="Unassembled WGS sequence"/>
</dbReference>
<name>A0A9N9DCJ3_9GLOM</name>
<comment type="caution">
    <text evidence="1">The sequence shown here is derived from an EMBL/GenBank/DDBJ whole genome shotgun (WGS) entry which is preliminary data.</text>
</comment>
<accession>A0A9N9DCJ3</accession>
<sequence>MRSQQNEMQQIYKIISQLDPEFLPKIRQILTNIVNHTKEEEIFHTIRELQEPQKKNALKLIELMRNPKGKHKNEIISIYRQKKALEYITDKHKNQVESLKVENARLKSINRKLSKTNQNLAHKVQSISRLSEVRAKRKRQLQETLQDDVEIHEIHGEEEATKT</sequence>
<gene>
    <name evidence="1" type="ORF">RFULGI_LOCUS7861</name>
</gene>
<feature type="non-terminal residue" evidence="1">
    <location>
        <position position="1"/>
    </location>
</feature>